<dbReference type="STRING" id="1703345.A3860_15340"/>
<dbReference type="PIRSF" id="PIRSF014899">
    <property type="entry name" value="UCP014899"/>
    <property type="match status" value="1"/>
</dbReference>
<dbReference type="Pfam" id="PF10021">
    <property type="entry name" value="PARG_cat_microb"/>
    <property type="match status" value="1"/>
</dbReference>
<dbReference type="InterPro" id="IPR043472">
    <property type="entry name" value="Macro_dom-like"/>
</dbReference>
<dbReference type="OrthoDB" id="9806181at2"/>
<dbReference type="InterPro" id="IPR019261">
    <property type="entry name" value="PARG_cat_microbial"/>
</dbReference>
<evidence type="ECO:0000259" key="1">
    <source>
        <dbReference type="Pfam" id="PF10021"/>
    </source>
</evidence>
<dbReference type="SUPFAM" id="SSF52949">
    <property type="entry name" value="Macro domain-like"/>
    <property type="match status" value="1"/>
</dbReference>
<evidence type="ECO:0000313" key="3">
    <source>
        <dbReference type="Proteomes" id="UP000192796"/>
    </source>
</evidence>
<organism evidence="2 3">
    <name type="scientific">Niastella vici</name>
    <dbReference type="NCBI Taxonomy" id="1703345"/>
    <lineage>
        <taxon>Bacteria</taxon>
        <taxon>Pseudomonadati</taxon>
        <taxon>Bacteroidota</taxon>
        <taxon>Chitinophagia</taxon>
        <taxon>Chitinophagales</taxon>
        <taxon>Chitinophagaceae</taxon>
        <taxon>Niastella</taxon>
    </lineage>
</organism>
<keyword evidence="3" id="KW-1185">Reference proteome</keyword>
<dbReference type="InterPro" id="IPR012664">
    <property type="entry name" value="CHP02452"/>
</dbReference>
<comment type="caution">
    <text evidence="2">The sequence shown here is derived from an EMBL/GenBank/DDBJ whole genome shotgun (WGS) entry which is preliminary data.</text>
</comment>
<proteinExistence type="predicted"/>
<dbReference type="Proteomes" id="UP000192796">
    <property type="component" value="Unassembled WGS sequence"/>
</dbReference>
<dbReference type="PANTHER" id="PTHR35596:SF1">
    <property type="entry name" value="MICROBIAL-TYPE PARG CATALYTIC DOMAIN-CONTAINING PROTEIN"/>
    <property type="match status" value="1"/>
</dbReference>
<evidence type="ECO:0000313" key="2">
    <source>
        <dbReference type="EMBL" id="OQP65961.1"/>
    </source>
</evidence>
<name>A0A1V9G5P3_9BACT</name>
<feature type="domain" description="Microbial-type PARG catalytic" evidence="1">
    <location>
        <begin position="10"/>
        <end position="159"/>
    </location>
</feature>
<accession>A0A1V9G5P3</accession>
<gene>
    <name evidence="2" type="ORF">A3860_15340</name>
</gene>
<dbReference type="PANTHER" id="PTHR35596">
    <property type="entry name" value="DUF2263 DOMAIN-CONTAINING PROTEIN"/>
    <property type="match status" value="1"/>
</dbReference>
<reference evidence="2 3" key="1">
    <citation type="submission" date="2016-03" db="EMBL/GenBank/DDBJ databases">
        <title>Niastella vici sp. nov., isolated from farmland soil.</title>
        <authorList>
            <person name="Chen L."/>
            <person name="Wang D."/>
            <person name="Yang S."/>
            <person name="Wang G."/>
        </authorList>
    </citation>
    <scope>NUCLEOTIDE SEQUENCE [LARGE SCALE GENOMIC DNA]</scope>
    <source>
        <strain evidence="2 3">DJ57</strain>
    </source>
</reference>
<dbReference type="EMBL" id="LVYD01000013">
    <property type="protein sequence ID" value="OQP65961.1"/>
    <property type="molecule type" value="Genomic_DNA"/>
</dbReference>
<sequence length="273" mass="30670">MRQSRRIEIAKDTLEILEKGNYTNSKGDQVDITTIQKNAVDNTRLFKPDELEEMRANSKIANNFQTQYEVTNETTLDAARRLEEEGVQDVLCLNFASAKNPGGGFLGGALAQEECLARATGLYPCLLQAMEYYEYHRALGTCLYSDHMIYSPNVPILKDEGGKVLDKLVCTTIVTSPAVNAGVVRRQEAGKEDKIMPVMKVRIEKLLALCLHYQHTTLVLGAWGCGVFQNDPEEIAELFREALAGPFANQFKRIVFAVKTNKESIIEPFRKRF</sequence>
<dbReference type="Gene3D" id="3.40.220.10">
    <property type="entry name" value="Leucine Aminopeptidase, subunit E, domain 1"/>
    <property type="match status" value="1"/>
</dbReference>
<dbReference type="AlphaFoldDB" id="A0A1V9G5P3"/>
<protein>
    <recommendedName>
        <fullName evidence="1">Microbial-type PARG catalytic domain-containing protein</fullName>
    </recommendedName>
</protein>
<dbReference type="RefSeq" id="WP_081145805.1">
    <property type="nucleotide sequence ID" value="NZ_LVYD01000013.1"/>
</dbReference>
<dbReference type="NCBIfam" id="TIGR02452">
    <property type="entry name" value="TIGR02452 family protein"/>
    <property type="match status" value="1"/>
</dbReference>